<reference evidence="3 4" key="1">
    <citation type="submission" date="2022-10" db="EMBL/GenBank/DDBJ databases">
        <title>Luteolibacter flavescens strain MCCC 1K03193, whole genome shotgun sequencing project.</title>
        <authorList>
            <person name="Zhao G."/>
            <person name="Shen L."/>
        </authorList>
    </citation>
    <scope>NUCLEOTIDE SEQUENCE [LARGE SCALE GENOMIC DNA]</scope>
    <source>
        <strain evidence="3 4">MCCC 1K03193</strain>
    </source>
</reference>
<dbReference type="Pfam" id="PF06114">
    <property type="entry name" value="Peptidase_M78"/>
    <property type="match status" value="1"/>
</dbReference>
<gene>
    <name evidence="3" type="ORF">OKA04_18400</name>
</gene>
<dbReference type="SMART" id="SM00530">
    <property type="entry name" value="HTH_XRE"/>
    <property type="match status" value="1"/>
</dbReference>
<comment type="similarity">
    <text evidence="1">Belongs to the short-chain fatty acyl-CoA assimilation regulator (ScfR) family.</text>
</comment>
<keyword evidence="4" id="KW-1185">Reference proteome</keyword>
<proteinExistence type="inferred from homology"/>
<dbReference type="PANTHER" id="PTHR43236:SF2">
    <property type="entry name" value="BLL0069 PROTEIN"/>
    <property type="match status" value="1"/>
</dbReference>
<evidence type="ECO:0000256" key="1">
    <source>
        <dbReference type="ARBA" id="ARBA00007227"/>
    </source>
</evidence>
<name>A0ABT3FTZ8_9BACT</name>
<dbReference type="EMBL" id="JAPDDS010000011">
    <property type="protein sequence ID" value="MCW1886716.1"/>
    <property type="molecule type" value="Genomic_DNA"/>
</dbReference>
<dbReference type="InterPro" id="IPR010982">
    <property type="entry name" value="Lambda_DNA-bd_dom_sf"/>
</dbReference>
<dbReference type="RefSeq" id="WP_264502671.1">
    <property type="nucleotide sequence ID" value="NZ_JAPDDS010000011.1"/>
</dbReference>
<protein>
    <submittedName>
        <fullName evidence="3">XRE family transcriptional regulator</fullName>
    </submittedName>
</protein>
<dbReference type="InterPro" id="IPR010359">
    <property type="entry name" value="IrrE_HExxH"/>
</dbReference>
<dbReference type="PROSITE" id="PS50943">
    <property type="entry name" value="HTH_CROC1"/>
    <property type="match status" value="1"/>
</dbReference>
<evidence type="ECO:0000313" key="3">
    <source>
        <dbReference type="EMBL" id="MCW1886716.1"/>
    </source>
</evidence>
<dbReference type="Gene3D" id="1.10.260.40">
    <property type="entry name" value="lambda repressor-like DNA-binding domains"/>
    <property type="match status" value="1"/>
</dbReference>
<accession>A0ABT3FTZ8</accession>
<comment type="caution">
    <text evidence="3">The sequence shown here is derived from an EMBL/GenBank/DDBJ whole genome shotgun (WGS) entry which is preliminary data.</text>
</comment>
<feature type="domain" description="HTH cro/C1-type" evidence="2">
    <location>
        <begin position="10"/>
        <end position="64"/>
    </location>
</feature>
<evidence type="ECO:0000259" key="2">
    <source>
        <dbReference type="PROSITE" id="PS50943"/>
    </source>
</evidence>
<dbReference type="PANTHER" id="PTHR43236">
    <property type="entry name" value="ANTITOXIN HIGA1"/>
    <property type="match status" value="1"/>
</dbReference>
<evidence type="ECO:0000313" key="4">
    <source>
        <dbReference type="Proteomes" id="UP001207930"/>
    </source>
</evidence>
<dbReference type="Proteomes" id="UP001207930">
    <property type="component" value="Unassembled WGS sequence"/>
</dbReference>
<organism evidence="3 4">
    <name type="scientific">Luteolibacter flavescens</name>
    <dbReference type="NCBI Taxonomy" id="1859460"/>
    <lineage>
        <taxon>Bacteria</taxon>
        <taxon>Pseudomonadati</taxon>
        <taxon>Verrucomicrobiota</taxon>
        <taxon>Verrucomicrobiia</taxon>
        <taxon>Verrucomicrobiales</taxon>
        <taxon>Verrucomicrobiaceae</taxon>
        <taxon>Luteolibacter</taxon>
    </lineage>
</organism>
<dbReference type="Pfam" id="PF01381">
    <property type="entry name" value="HTH_3"/>
    <property type="match status" value="1"/>
</dbReference>
<sequence>MAKILNLPLLQATLAEKGLSQTALSEALGLSKAAVSKWFKGKSFPRPQELLKLGKLLGLGFKDLVQSGPAAAEPLVAFRKRAGTVTKDEHTSRAQDMGRLLAPVVTHLPFDNFVAPVRLKDPQLDYDYIQQLVTKVRLELDLDPVKPIDFENLIGKFNELQAVLVPVMWGKKSRHENALHIYLPDSRTTWVFLNLDSELHDFKFWMAHELGHVLSVSLLEGNEIERAEDFADAFAGALLFPERAAAESLDEYSRKKTDATRIQAILRIAKDYLISPFSVYREIQRYCEHHELPFATVKQPSLHAAISQFNKRYQTIREMLFDGDVPSADHYMRISNETFSTPVFKALGDYVKATEVSPSVLSRMLDVPLWDARELKQALA</sequence>
<dbReference type="InterPro" id="IPR001387">
    <property type="entry name" value="Cro/C1-type_HTH"/>
</dbReference>
<dbReference type="CDD" id="cd00093">
    <property type="entry name" value="HTH_XRE"/>
    <property type="match status" value="1"/>
</dbReference>
<dbReference type="SUPFAM" id="SSF47413">
    <property type="entry name" value="lambda repressor-like DNA-binding domains"/>
    <property type="match status" value="1"/>
</dbReference>
<dbReference type="InterPro" id="IPR052345">
    <property type="entry name" value="Rad_response_metalloprotease"/>
</dbReference>